<keyword evidence="2 9" id="KW-0963">Cytoplasm</keyword>
<dbReference type="PANTHER" id="PTHR11108">
    <property type="entry name" value="FERROCHELATASE"/>
    <property type="match status" value="1"/>
</dbReference>
<dbReference type="STRING" id="484498.SAMN05421686_101299"/>
<feature type="binding site" evidence="9">
    <location>
        <position position="280"/>
    </location>
    <ligand>
        <name>Fe(2+)</name>
        <dbReference type="ChEBI" id="CHEBI:29033"/>
    </ligand>
</feature>
<dbReference type="UniPathway" id="UPA00252">
    <property type="reaction ID" value="UER00325"/>
</dbReference>
<evidence type="ECO:0000256" key="2">
    <source>
        <dbReference type="ARBA" id="ARBA00022490"/>
    </source>
</evidence>
<dbReference type="GO" id="GO:0046872">
    <property type="term" value="F:metal ion binding"/>
    <property type="evidence" value="ECO:0007669"/>
    <property type="project" value="UniProtKB-KW"/>
</dbReference>
<dbReference type="InterPro" id="IPR001015">
    <property type="entry name" value="Ferrochelatase"/>
</dbReference>
<evidence type="ECO:0000256" key="7">
    <source>
        <dbReference type="ARBA" id="ARBA00023244"/>
    </source>
</evidence>
<organism evidence="11 12">
    <name type="scientific">Thalassolituus maritimus</name>
    <dbReference type="NCBI Taxonomy" id="484498"/>
    <lineage>
        <taxon>Bacteria</taxon>
        <taxon>Pseudomonadati</taxon>
        <taxon>Pseudomonadota</taxon>
        <taxon>Gammaproteobacteria</taxon>
        <taxon>Oceanospirillales</taxon>
        <taxon>Oceanospirillaceae</taxon>
        <taxon>Thalassolituus</taxon>
    </lineage>
</organism>
<dbReference type="CDD" id="cd00419">
    <property type="entry name" value="Ferrochelatase_C"/>
    <property type="match status" value="1"/>
</dbReference>
<dbReference type="InterPro" id="IPR033644">
    <property type="entry name" value="Ferrochelatase_C"/>
</dbReference>
<dbReference type="GO" id="GO:0004325">
    <property type="term" value="F:ferrochelatase activity"/>
    <property type="evidence" value="ECO:0007669"/>
    <property type="project" value="UniProtKB-UniRule"/>
</dbReference>
<comment type="catalytic activity">
    <reaction evidence="8">
        <text>Fe-coproporphyrin III + 2 H(+) = coproporphyrin III + Fe(2+)</text>
        <dbReference type="Rhea" id="RHEA:49572"/>
        <dbReference type="ChEBI" id="CHEBI:15378"/>
        <dbReference type="ChEBI" id="CHEBI:29033"/>
        <dbReference type="ChEBI" id="CHEBI:68438"/>
        <dbReference type="ChEBI" id="CHEBI:131725"/>
        <dbReference type="EC" id="4.99.1.9"/>
    </reaction>
    <physiologicalReaction direction="right-to-left" evidence="8">
        <dbReference type="Rhea" id="RHEA:49574"/>
    </physiologicalReaction>
</comment>
<keyword evidence="3 9" id="KW-0479">Metal-binding</keyword>
<evidence type="ECO:0000256" key="3">
    <source>
        <dbReference type="ARBA" id="ARBA00022723"/>
    </source>
</evidence>
<keyword evidence="7 9" id="KW-0627">Porphyrin biosynthesis</keyword>
<dbReference type="Gene3D" id="3.40.50.1400">
    <property type="match status" value="2"/>
</dbReference>
<proteinExistence type="inferred from homology"/>
<dbReference type="GO" id="GO:0005737">
    <property type="term" value="C:cytoplasm"/>
    <property type="evidence" value="ECO:0007669"/>
    <property type="project" value="UniProtKB-SubCell"/>
</dbReference>
<feature type="binding site" evidence="9">
    <location>
        <position position="199"/>
    </location>
    <ligand>
        <name>Fe(2+)</name>
        <dbReference type="ChEBI" id="CHEBI:29033"/>
    </ligand>
</feature>
<evidence type="ECO:0000256" key="9">
    <source>
        <dbReference type="HAMAP-Rule" id="MF_00323"/>
    </source>
</evidence>
<dbReference type="EMBL" id="FTOH01000001">
    <property type="protein sequence ID" value="SIS43681.1"/>
    <property type="molecule type" value="Genomic_DNA"/>
</dbReference>
<dbReference type="AlphaFoldDB" id="A0A1N7J385"/>
<dbReference type="HAMAP" id="MF_00323">
    <property type="entry name" value="Ferrochelatase"/>
    <property type="match status" value="1"/>
</dbReference>
<dbReference type="InterPro" id="IPR033659">
    <property type="entry name" value="Ferrochelatase_N"/>
</dbReference>
<keyword evidence="5 9" id="KW-0350">Heme biosynthesis</keyword>
<dbReference type="PROSITE" id="PS00534">
    <property type="entry name" value="FERROCHELATASE"/>
    <property type="match status" value="1"/>
</dbReference>
<evidence type="ECO:0000313" key="12">
    <source>
        <dbReference type="Proteomes" id="UP000185639"/>
    </source>
</evidence>
<evidence type="ECO:0000256" key="6">
    <source>
        <dbReference type="ARBA" id="ARBA00023239"/>
    </source>
</evidence>
<accession>A0A1N7J385</accession>
<keyword evidence="12" id="KW-1185">Reference proteome</keyword>
<dbReference type="SUPFAM" id="SSF53800">
    <property type="entry name" value="Chelatase"/>
    <property type="match status" value="1"/>
</dbReference>
<keyword evidence="4 9" id="KW-0408">Iron</keyword>
<comment type="subcellular location">
    <subcellularLocation>
        <location evidence="9 10">Cytoplasm</location>
    </subcellularLocation>
</comment>
<dbReference type="CDD" id="cd03411">
    <property type="entry name" value="Ferrochelatase_N"/>
    <property type="match status" value="1"/>
</dbReference>
<comment type="pathway">
    <text evidence="9 10">Porphyrin-containing compound metabolism; protoheme biosynthesis; protoheme from protoporphyrin-IX: step 1/1.</text>
</comment>
<dbReference type="GO" id="GO:0006783">
    <property type="term" value="P:heme biosynthetic process"/>
    <property type="evidence" value="ECO:0007669"/>
    <property type="project" value="UniProtKB-UniRule"/>
</dbReference>
<evidence type="ECO:0000313" key="11">
    <source>
        <dbReference type="EMBL" id="SIS43681.1"/>
    </source>
</evidence>
<comment type="function">
    <text evidence="9 10">Catalyzes the ferrous insertion into protoporphyrin IX.</text>
</comment>
<dbReference type="RefSeq" id="WP_076513751.1">
    <property type="nucleotide sequence ID" value="NZ_FTOH01000001.1"/>
</dbReference>
<dbReference type="PANTHER" id="PTHR11108:SF1">
    <property type="entry name" value="FERROCHELATASE, MITOCHONDRIAL"/>
    <property type="match status" value="1"/>
</dbReference>
<name>A0A1N7J385_9GAMM</name>
<reference evidence="12" key="1">
    <citation type="submission" date="2017-01" db="EMBL/GenBank/DDBJ databases">
        <authorList>
            <person name="Varghese N."/>
            <person name="Submissions S."/>
        </authorList>
    </citation>
    <scope>NUCLEOTIDE SEQUENCE [LARGE SCALE GENOMIC DNA]</scope>
    <source>
        <strain evidence="12">DSM 24913</strain>
    </source>
</reference>
<evidence type="ECO:0000256" key="8">
    <source>
        <dbReference type="ARBA" id="ARBA00024536"/>
    </source>
</evidence>
<gene>
    <name evidence="9" type="primary">hemH</name>
    <name evidence="11" type="ORF">SAMN05421686_101299</name>
</gene>
<dbReference type="NCBIfam" id="TIGR00109">
    <property type="entry name" value="hemH"/>
    <property type="match status" value="1"/>
</dbReference>
<keyword evidence="6 9" id="KW-0456">Lyase</keyword>
<dbReference type="EC" id="4.98.1.1" evidence="9 10"/>
<comment type="catalytic activity">
    <reaction evidence="9 10">
        <text>heme b + 2 H(+) = protoporphyrin IX + Fe(2+)</text>
        <dbReference type="Rhea" id="RHEA:22584"/>
        <dbReference type="ChEBI" id="CHEBI:15378"/>
        <dbReference type="ChEBI" id="CHEBI:29033"/>
        <dbReference type="ChEBI" id="CHEBI:57306"/>
        <dbReference type="ChEBI" id="CHEBI:60344"/>
        <dbReference type="EC" id="4.98.1.1"/>
    </reaction>
</comment>
<dbReference type="Proteomes" id="UP000185639">
    <property type="component" value="Unassembled WGS sequence"/>
</dbReference>
<protein>
    <recommendedName>
        <fullName evidence="9 10">Ferrochelatase</fullName>
        <ecNumber evidence="9 10">4.98.1.1</ecNumber>
    </recommendedName>
    <alternativeName>
        <fullName evidence="9">Heme synthase</fullName>
    </alternativeName>
    <alternativeName>
        <fullName evidence="9">Protoheme ferro-lyase</fullName>
    </alternativeName>
</protein>
<dbReference type="InterPro" id="IPR019772">
    <property type="entry name" value="Ferrochelatase_AS"/>
</dbReference>
<evidence type="ECO:0000256" key="10">
    <source>
        <dbReference type="RuleBase" id="RU000607"/>
    </source>
</evidence>
<dbReference type="FunFam" id="3.40.50.1400:FF:000002">
    <property type="entry name" value="Ferrochelatase"/>
    <property type="match status" value="1"/>
</dbReference>
<evidence type="ECO:0000256" key="5">
    <source>
        <dbReference type="ARBA" id="ARBA00023133"/>
    </source>
</evidence>
<sequence length="329" mass="36840">MDKPPFGVLIANLGTPEAPTAKAVRSYLREFLSDRRVVDVPRVLWWLILNLVILVIRPPRVAKAYAKVWGPEGSPLMTISRAQQRALAAALKEEYGQDIPVSLAMTYGKPTMEEAGRELRKAGAERLIILPLYPQNSSSTTAAVHDRYSNAMAPCPHVPAARWITDYHVHPGYIGALANSVREYWAEHGEGDRLMMSFHGIPQRYEDRGDPYPSQCRATAAALASELGLNDEQWICSFQSRFGREEWVKPYTDHTLEDWGKAGVGRVDVISPAFAADCLETLEELDMENRETFIEAGGKDYHYIPCLNDRPDHIGMMVSLVKENADGWS</sequence>
<evidence type="ECO:0000256" key="1">
    <source>
        <dbReference type="ARBA" id="ARBA00007718"/>
    </source>
</evidence>
<comment type="similarity">
    <text evidence="1 9 10">Belongs to the ferrochelatase family.</text>
</comment>
<dbReference type="OrthoDB" id="9809741at2"/>
<dbReference type="Pfam" id="PF00762">
    <property type="entry name" value="Ferrochelatase"/>
    <property type="match status" value="1"/>
</dbReference>
<evidence type="ECO:0000256" key="4">
    <source>
        <dbReference type="ARBA" id="ARBA00023004"/>
    </source>
</evidence>